<dbReference type="EMBL" id="JAEMWU010000001">
    <property type="protein sequence ID" value="MBN8206375.1"/>
    <property type="molecule type" value="Genomic_DNA"/>
</dbReference>
<dbReference type="Gene3D" id="2.60.40.10">
    <property type="entry name" value="Immunoglobulins"/>
    <property type="match status" value="2"/>
</dbReference>
<evidence type="ECO:0000313" key="4">
    <source>
        <dbReference type="Proteomes" id="UP000664385"/>
    </source>
</evidence>
<comment type="caution">
    <text evidence="3">The sequence shown here is derived from an EMBL/GenBank/DDBJ whole genome shotgun (WGS) entry which is preliminary data.</text>
</comment>
<sequence>MTQRHVQGQRLLPPPIRLALALCVAVAVVAGALTTPKAAWSDTTAANIVPGQGMEVLSHFSTDDPTQRDWNPTVSMRVGAEDLASQYVRIVLENGQCLTDQWTYSNANYFGDRVWDHIGQTCSSVNTKQQFMIIPLAQSPAGDSAPSEHQFRIVSVASGKCFFSRYDGLNGYGNTLPSDPRAAQTPMRGFIECGADHYLKPNAFDTPDAIRVNVDPKAQSFGIYNDAQDSAGLWVHWSWLLKRAMAQGAFDCVASGGATCQVRLPGSTAWLAPSDSAIAASGVQTERLLGCGAPNGHGPAFFQNNGPNGQDHAVSTTMTSSHSSTTSDTHSGSISIGVSGGVKDVWEASTEVSYTYEHETATTESDSVSRTVEDTVSIPHGYYFMYSWSGTVYTLEGDWKYSLRGNDTGFVSHVSSSYPASVGGADMQTVTANVTQTKKNCYAGPKAVNDALPVLAGTSGDCASGTPARPTAAVGVLVYACPGTWDVPPPTAPEGSSDPVWGYQWYYVNEEGAHTDIPGATRASYVLQEESFLAAHRFLGVRVTELGDAYRMESEPATVAASLDLHPESASTSAAPAQPTAASFSRALMSAEQDGSVDRMLVADADLAGTPADGSGVDLSVTAGTLPPGLTLAPDGHLTGVPAVAGEFAFTVGNAAGAGEEADFTFVVHRTTATFADESVIAAPLGSMLTADLITTPTPTLDLVIIDGALPDGVSLDSSTGRLEGTPQHAGTSRFVIADQADPFATPREFTIEAESAPSALHTRPLIELVIGEPHRSPLVDSPGHGALFGTTAETADLGGLWIDASTGELVGTPSRVGEYAVALTDITRHDAATETYAVRVVAATAPDDGGSSGDEPSTPEPATDSDQELAATGTSMAGATLATALALILLVAGAASILIARRRHRA</sequence>
<keyword evidence="2" id="KW-1133">Transmembrane helix</keyword>
<evidence type="ECO:0000256" key="2">
    <source>
        <dbReference type="SAM" id="Phobius"/>
    </source>
</evidence>
<dbReference type="Pfam" id="PF05345">
    <property type="entry name" value="He_PIG"/>
    <property type="match status" value="2"/>
</dbReference>
<dbReference type="AlphaFoldDB" id="A0A939IS03"/>
<dbReference type="Gene3D" id="2.170.15.10">
    <property type="entry name" value="Proaerolysin, chain A, domain 3"/>
    <property type="match status" value="1"/>
</dbReference>
<gene>
    <name evidence="3" type="ORF">JF543_10450</name>
</gene>
<dbReference type="InterPro" id="IPR013783">
    <property type="entry name" value="Ig-like_fold"/>
</dbReference>
<keyword evidence="2" id="KW-0812">Transmembrane</keyword>
<dbReference type="Gene3D" id="2.60.40.2700">
    <property type="match status" value="1"/>
</dbReference>
<dbReference type="RefSeq" id="WP_206823993.1">
    <property type="nucleotide sequence ID" value="NZ_CP063379.1"/>
</dbReference>
<organism evidence="3 4">
    <name type="scientific">Microbacterium esteraromaticum</name>
    <dbReference type="NCBI Taxonomy" id="57043"/>
    <lineage>
        <taxon>Bacteria</taxon>
        <taxon>Bacillati</taxon>
        <taxon>Actinomycetota</taxon>
        <taxon>Actinomycetes</taxon>
        <taxon>Micrococcales</taxon>
        <taxon>Microbacteriaceae</taxon>
        <taxon>Microbacterium</taxon>
    </lineage>
</organism>
<protein>
    <submittedName>
        <fullName evidence="3">Ig domain-containing protein</fullName>
    </submittedName>
</protein>
<name>A0A939IS03_9MICO</name>
<proteinExistence type="predicted"/>
<feature type="region of interest" description="Disordered" evidence="1">
    <location>
        <begin position="303"/>
        <end position="333"/>
    </location>
</feature>
<evidence type="ECO:0000256" key="1">
    <source>
        <dbReference type="SAM" id="MobiDB-lite"/>
    </source>
</evidence>
<reference evidence="3" key="1">
    <citation type="submission" date="2020-12" db="EMBL/GenBank/DDBJ databases">
        <title>PHA producing bacteria isolated from mangrove.</title>
        <authorList>
            <person name="Zheng W."/>
            <person name="Yu S."/>
            <person name="Huang Y."/>
        </authorList>
    </citation>
    <scope>NUCLEOTIDE SEQUENCE</scope>
    <source>
        <strain evidence="3">GN8-5</strain>
    </source>
</reference>
<evidence type="ECO:0000313" key="3">
    <source>
        <dbReference type="EMBL" id="MBN8206375.1"/>
    </source>
</evidence>
<feature type="compositionally biased region" description="Low complexity" evidence="1">
    <location>
        <begin position="315"/>
        <end position="333"/>
    </location>
</feature>
<dbReference type="Proteomes" id="UP000664385">
    <property type="component" value="Unassembled WGS sequence"/>
</dbReference>
<feature type="region of interest" description="Disordered" evidence="1">
    <location>
        <begin position="846"/>
        <end position="868"/>
    </location>
</feature>
<keyword evidence="2" id="KW-0472">Membrane</keyword>
<accession>A0A939IS03</accession>
<feature type="transmembrane region" description="Helical" evidence="2">
    <location>
        <begin position="877"/>
        <end position="901"/>
    </location>
</feature>
<dbReference type="GO" id="GO:0005975">
    <property type="term" value="P:carbohydrate metabolic process"/>
    <property type="evidence" value="ECO:0007669"/>
    <property type="project" value="UniProtKB-ARBA"/>
</dbReference>
<dbReference type="SUPFAM" id="SSF56973">
    <property type="entry name" value="Aerolisin/ETX pore-forming domain"/>
    <property type="match status" value="1"/>
</dbReference>